<organism evidence="1 2">
    <name type="scientific">Segatella oulorum</name>
    <dbReference type="NCBI Taxonomy" id="28136"/>
    <lineage>
        <taxon>Bacteria</taxon>
        <taxon>Pseudomonadati</taxon>
        <taxon>Bacteroidota</taxon>
        <taxon>Bacteroidia</taxon>
        <taxon>Bacteroidales</taxon>
        <taxon>Prevotellaceae</taxon>
        <taxon>Segatella</taxon>
    </lineage>
</organism>
<dbReference type="Proteomes" id="UP000190065">
    <property type="component" value="Unassembled WGS sequence"/>
</dbReference>
<name>A0A1T4KE03_9BACT</name>
<dbReference type="STRING" id="28136.SAMN02745202_00002"/>
<dbReference type="AlphaFoldDB" id="A0A1T4KE03"/>
<dbReference type="EMBL" id="FUXK01000001">
    <property type="protein sequence ID" value="SJZ40621.1"/>
    <property type="molecule type" value="Genomic_DNA"/>
</dbReference>
<accession>A0A1T4KE03</accession>
<gene>
    <name evidence="1" type="ORF">SAMN02745202_00002</name>
</gene>
<reference evidence="1 2" key="1">
    <citation type="submission" date="2017-02" db="EMBL/GenBank/DDBJ databases">
        <authorList>
            <person name="Peterson S.W."/>
        </authorList>
    </citation>
    <scope>NUCLEOTIDE SEQUENCE [LARGE SCALE GENOMIC DNA]</scope>
    <source>
        <strain evidence="1 2">ATCC 43324</strain>
    </source>
</reference>
<sequence>MDRNILKEALIGVNGRRKVDLLVSLSKQHSDELKNGSGNAFEECHLIDSSTALGVNFFLLYEKLHPEATVIFEWDKSSPLKVGGKSNLDVKVDKGKKVIYYESKFLEPYYMNNSRFTDSYRIIKNYYDHWKFIEDKLPNILERIQKLTYYNASQLFRHLLAIVNHIIHNKDEYENVSIVELNSISWEMENEFIDLLKLTSRSKSHAIKRLKILKEEELIVKDMFQKIIEDYISDVIPNNLTLLFETSRYNNVIDLIDNHEGFKKRYFIKGGSKN</sequence>
<evidence type="ECO:0000313" key="1">
    <source>
        <dbReference type="EMBL" id="SJZ40621.1"/>
    </source>
</evidence>
<proteinExistence type="predicted"/>
<dbReference type="InterPro" id="IPR054333">
    <property type="entry name" value="REase-ARP-assoc"/>
</dbReference>
<dbReference type="Pfam" id="PF22558">
    <property type="entry name" value="REase-ARP"/>
    <property type="match status" value="1"/>
</dbReference>
<protein>
    <submittedName>
        <fullName evidence="1">Uncharacterized protein</fullName>
    </submittedName>
</protein>
<dbReference type="RefSeq" id="WP_078805367.1">
    <property type="nucleotide sequence ID" value="NZ_FUXK01000001.1"/>
</dbReference>
<evidence type="ECO:0000313" key="2">
    <source>
        <dbReference type="Proteomes" id="UP000190065"/>
    </source>
</evidence>